<feature type="transmembrane region" description="Helical" evidence="1">
    <location>
        <begin position="541"/>
        <end position="561"/>
    </location>
</feature>
<name>A0ABW5D2A5_9BACT</name>
<gene>
    <name evidence="4" type="primary">gldG</name>
    <name evidence="4" type="ORF">ACFSKP_15315</name>
</gene>
<organism evidence="4 5">
    <name type="scientific">Pontibacter ruber</name>
    <dbReference type="NCBI Taxonomy" id="1343895"/>
    <lineage>
        <taxon>Bacteria</taxon>
        <taxon>Pseudomonadati</taxon>
        <taxon>Bacteroidota</taxon>
        <taxon>Cytophagia</taxon>
        <taxon>Cytophagales</taxon>
        <taxon>Hymenobacteraceae</taxon>
        <taxon>Pontibacter</taxon>
    </lineage>
</organism>
<keyword evidence="1" id="KW-0812">Transmembrane</keyword>
<comment type="caution">
    <text evidence="4">The sequence shown here is derived from an EMBL/GenBank/DDBJ whole genome shotgun (WGS) entry which is preliminary data.</text>
</comment>
<dbReference type="InterPro" id="IPR055396">
    <property type="entry name" value="DUF7088"/>
</dbReference>
<dbReference type="RefSeq" id="WP_250430657.1">
    <property type="nucleotide sequence ID" value="NZ_JALPRR010000003.1"/>
</dbReference>
<dbReference type="Pfam" id="PF23357">
    <property type="entry name" value="DUF7088"/>
    <property type="match status" value="1"/>
</dbReference>
<keyword evidence="1" id="KW-1133">Transmembrane helix</keyword>
<dbReference type="Proteomes" id="UP001597374">
    <property type="component" value="Unassembled WGS sequence"/>
</dbReference>
<keyword evidence="5" id="KW-1185">Reference proteome</keyword>
<dbReference type="InterPro" id="IPR019863">
    <property type="entry name" value="Motility-assoc_ABC-rel_GldG"/>
</dbReference>
<sequence>MVTQEAAVQHQSKRTRDITRFLIWVGAFILLNILAATYFFRLDLTEDKRYTIAPVTKQMLGELPDEVVVEVYLEGDFPAGFKRLQQSVRETLDEFRIYAGGNLRYVFIDPTAIKDEKSRTEYFTQLAKKGIMPTNLRATEEGKQVERLVFPGALVKYKGKEAAVNLLKGNLAASADERLNQSVEGVEYELATAIRKLAFQGSKIIGYIEGHGELEQPQVADLVGSLGEYYRVARGELAQLPMATMKELDLIIIAKPTSQFTEADKYKIDQYIMNGGKAVFFVDALNANMDSVGAGGMFAMPYNLNLDDLLFRYGVRLNPTMIMDLNSGFIPMVTGYMGERPQTEMINWRFYPLLNNFSKHPITRNLDAVYSKFIGTMDTVKADGIRKTPLIYTSQYSRVMQAPVPLSLEEARMEVNPEQYQAGPQAVGYLLEGKFTSLFRNRRAPQGVADTKVKEQGAETKIAVFSDGDLVRNEVNPRTGQAYELGFDRYNNVTFANKELALNTIHYLLDSEGLINVRSKEIVLRPLDKVRVKEERTRWQLLNLVAPIVLLGIFGVVRYYLRKRKYERF</sequence>
<keyword evidence="1" id="KW-0472">Membrane</keyword>
<dbReference type="NCBIfam" id="TIGR03521">
    <property type="entry name" value="GldG"/>
    <property type="match status" value="1"/>
</dbReference>
<feature type="domain" description="ABC-type uncharacterised transport system" evidence="2">
    <location>
        <begin position="204"/>
        <end position="503"/>
    </location>
</feature>
<evidence type="ECO:0000259" key="2">
    <source>
        <dbReference type="Pfam" id="PF09822"/>
    </source>
</evidence>
<proteinExistence type="predicted"/>
<evidence type="ECO:0000313" key="5">
    <source>
        <dbReference type="Proteomes" id="UP001597374"/>
    </source>
</evidence>
<feature type="transmembrane region" description="Helical" evidence="1">
    <location>
        <begin position="21"/>
        <end position="40"/>
    </location>
</feature>
<dbReference type="Pfam" id="PF09822">
    <property type="entry name" value="ABC_transp_aux"/>
    <property type="match status" value="1"/>
</dbReference>
<dbReference type="InterPro" id="IPR019196">
    <property type="entry name" value="ABC_transp_unknown"/>
</dbReference>
<protein>
    <submittedName>
        <fullName evidence="4">Gliding motility-associated ABC transporter substrate-binding protein GldG</fullName>
    </submittedName>
</protein>
<evidence type="ECO:0000259" key="3">
    <source>
        <dbReference type="Pfam" id="PF23357"/>
    </source>
</evidence>
<reference evidence="5" key="1">
    <citation type="journal article" date="2019" name="Int. J. Syst. Evol. Microbiol.">
        <title>The Global Catalogue of Microorganisms (GCM) 10K type strain sequencing project: providing services to taxonomists for standard genome sequencing and annotation.</title>
        <authorList>
            <consortium name="The Broad Institute Genomics Platform"/>
            <consortium name="The Broad Institute Genome Sequencing Center for Infectious Disease"/>
            <person name="Wu L."/>
            <person name="Ma J."/>
        </authorList>
    </citation>
    <scope>NUCLEOTIDE SEQUENCE [LARGE SCALE GENOMIC DNA]</scope>
    <source>
        <strain evidence="5">CGMCC 4.1782</strain>
    </source>
</reference>
<evidence type="ECO:0000313" key="4">
    <source>
        <dbReference type="EMBL" id="MFD2247634.1"/>
    </source>
</evidence>
<accession>A0ABW5D2A5</accession>
<feature type="domain" description="DUF7088" evidence="3">
    <location>
        <begin position="46"/>
        <end position="155"/>
    </location>
</feature>
<dbReference type="EMBL" id="JBHUIM010000002">
    <property type="protein sequence ID" value="MFD2247634.1"/>
    <property type="molecule type" value="Genomic_DNA"/>
</dbReference>
<evidence type="ECO:0000256" key="1">
    <source>
        <dbReference type="SAM" id="Phobius"/>
    </source>
</evidence>